<evidence type="ECO:0000313" key="4">
    <source>
        <dbReference type="EMBL" id="KAJ5438593.1"/>
    </source>
</evidence>
<dbReference type="FunFam" id="2.40.10.10:FF:000068">
    <property type="entry name" value="transmembrane protease serine 2"/>
    <property type="match status" value="1"/>
</dbReference>
<dbReference type="GeneID" id="81603216"/>
<accession>A0AAD6BYP6</accession>
<sequence>MNGNAAKENEYPFAASVMVDSLAMMSLCGGAIIGSNEVVTAAHCVLDTESGSLYDPSEILVGVGHVRRSNQVQLKVESVILHPDYRTSDLANDIAVLKVPDLTQFLESGSLAFGGAPYFISAIPIYPGDIPERTRLTALGWGATLDDTVDSTSDVLRYSERDVGSQNRCRTVLPDYESSEGPQICTDNNLTPGTATCHGDDGSSVVINKEGELLLAGLVSYGTGPGCGATDGIEVYTHVGEYLGFILNATTSFASY</sequence>
<dbReference type="AlphaFoldDB" id="A0AAD6BYP6"/>
<dbReference type="PROSITE" id="PS50240">
    <property type="entry name" value="TRYPSIN_DOM"/>
    <property type="match status" value="1"/>
</dbReference>
<dbReference type="SMART" id="SM00020">
    <property type="entry name" value="Tryp_SPc"/>
    <property type="match status" value="1"/>
</dbReference>
<dbReference type="GO" id="GO:0004252">
    <property type="term" value="F:serine-type endopeptidase activity"/>
    <property type="evidence" value="ECO:0007669"/>
    <property type="project" value="InterPro"/>
</dbReference>
<keyword evidence="4" id="KW-0378">Hydrolase</keyword>
<dbReference type="InterPro" id="IPR018114">
    <property type="entry name" value="TRYPSIN_HIS"/>
</dbReference>
<dbReference type="PRINTS" id="PR00722">
    <property type="entry name" value="CHYMOTRYPSIN"/>
</dbReference>
<dbReference type="InterPro" id="IPR009003">
    <property type="entry name" value="Peptidase_S1_PA"/>
</dbReference>
<name>A0AAD6BYP6_9EURO</name>
<evidence type="ECO:0000256" key="2">
    <source>
        <dbReference type="ARBA" id="ARBA00023157"/>
    </source>
</evidence>
<feature type="domain" description="Peptidase S1" evidence="3">
    <location>
        <begin position="1"/>
        <end position="251"/>
    </location>
</feature>
<dbReference type="InterPro" id="IPR001314">
    <property type="entry name" value="Peptidase_S1A"/>
</dbReference>
<dbReference type="InterPro" id="IPR050430">
    <property type="entry name" value="Peptidase_S1"/>
</dbReference>
<comment type="similarity">
    <text evidence="1">Belongs to the peptidase S1 family.</text>
</comment>
<dbReference type="RefSeq" id="XP_056761822.1">
    <property type="nucleotide sequence ID" value="XM_056912973.1"/>
</dbReference>
<evidence type="ECO:0000259" key="3">
    <source>
        <dbReference type="PROSITE" id="PS50240"/>
    </source>
</evidence>
<keyword evidence="5" id="KW-1185">Reference proteome</keyword>
<organism evidence="4 5">
    <name type="scientific">Penicillium daleae</name>
    <dbReference type="NCBI Taxonomy" id="63821"/>
    <lineage>
        <taxon>Eukaryota</taxon>
        <taxon>Fungi</taxon>
        <taxon>Dikarya</taxon>
        <taxon>Ascomycota</taxon>
        <taxon>Pezizomycotina</taxon>
        <taxon>Eurotiomycetes</taxon>
        <taxon>Eurotiomycetidae</taxon>
        <taxon>Eurotiales</taxon>
        <taxon>Aspergillaceae</taxon>
        <taxon>Penicillium</taxon>
    </lineage>
</organism>
<dbReference type="Gene3D" id="2.40.10.10">
    <property type="entry name" value="Trypsin-like serine proteases"/>
    <property type="match status" value="1"/>
</dbReference>
<protein>
    <submittedName>
        <fullName evidence="4">Trypsin-like serine protease</fullName>
    </submittedName>
</protein>
<dbReference type="GO" id="GO:0006508">
    <property type="term" value="P:proteolysis"/>
    <property type="evidence" value="ECO:0007669"/>
    <property type="project" value="UniProtKB-KW"/>
</dbReference>
<dbReference type="PANTHER" id="PTHR24276">
    <property type="entry name" value="POLYSERASE-RELATED"/>
    <property type="match status" value="1"/>
</dbReference>
<dbReference type="Pfam" id="PF00089">
    <property type="entry name" value="Trypsin"/>
    <property type="match status" value="1"/>
</dbReference>
<dbReference type="EMBL" id="JAPVEA010000008">
    <property type="protein sequence ID" value="KAJ5438593.1"/>
    <property type="molecule type" value="Genomic_DNA"/>
</dbReference>
<dbReference type="PANTHER" id="PTHR24276:SF96">
    <property type="entry name" value="PEPTIDASE S1 DOMAIN-CONTAINING PROTEIN"/>
    <property type="match status" value="1"/>
</dbReference>
<reference evidence="4" key="2">
    <citation type="journal article" date="2023" name="IMA Fungus">
        <title>Comparative genomic study of the Penicillium genus elucidates a diverse pangenome and 15 lateral gene transfer events.</title>
        <authorList>
            <person name="Petersen C."/>
            <person name="Sorensen T."/>
            <person name="Nielsen M.R."/>
            <person name="Sondergaard T.E."/>
            <person name="Sorensen J.L."/>
            <person name="Fitzpatrick D.A."/>
            <person name="Frisvad J.C."/>
            <person name="Nielsen K.L."/>
        </authorList>
    </citation>
    <scope>NUCLEOTIDE SEQUENCE</scope>
    <source>
        <strain evidence="4">IBT 16125</strain>
    </source>
</reference>
<dbReference type="SUPFAM" id="SSF50494">
    <property type="entry name" value="Trypsin-like serine proteases"/>
    <property type="match status" value="1"/>
</dbReference>
<proteinExistence type="inferred from homology"/>
<dbReference type="InterPro" id="IPR001254">
    <property type="entry name" value="Trypsin_dom"/>
</dbReference>
<evidence type="ECO:0000313" key="5">
    <source>
        <dbReference type="Proteomes" id="UP001213681"/>
    </source>
</evidence>
<gene>
    <name evidence="4" type="ORF">N7458_009591</name>
</gene>
<keyword evidence="4" id="KW-0645">Protease</keyword>
<dbReference type="Proteomes" id="UP001213681">
    <property type="component" value="Unassembled WGS sequence"/>
</dbReference>
<dbReference type="InterPro" id="IPR043504">
    <property type="entry name" value="Peptidase_S1_PA_chymotrypsin"/>
</dbReference>
<dbReference type="PROSITE" id="PS00134">
    <property type="entry name" value="TRYPSIN_HIS"/>
    <property type="match status" value="1"/>
</dbReference>
<evidence type="ECO:0000256" key="1">
    <source>
        <dbReference type="ARBA" id="ARBA00007664"/>
    </source>
</evidence>
<reference evidence="4" key="1">
    <citation type="submission" date="2022-12" db="EMBL/GenBank/DDBJ databases">
        <authorList>
            <person name="Petersen C."/>
        </authorList>
    </citation>
    <scope>NUCLEOTIDE SEQUENCE</scope>
    <source>
        <strain evidence="4">IBT 16125</strain>
    </source>
</reference>
<comment type="caution">
    <text evidence="4">The sequence shown here is derived from an EMBL/GenBank/DDBJ whole genome shotgun (WGS) entry which is preliminary data.</text>
</comment>
<keyword evidence="2" id="KW-1015">Disulfide bond</keyword>
<dbReference type="CDD" id="cd00190">
    <property type="entry name" value="Tryp_SPc"/>
    <property type="match status" value="1"/>
</dbReference>